<evidence type="ECO:0000313" key="2">
    <source>
        <dbReference type="Proteomes" id="UP000822688"/>
    </source>
</evidence>
<dbReference type="AlphaFoldDB" id="A0A8T0HPV7"/>
<dbReference type="EMBL" id="CM026426">
    <property type="protein sequence ID" value="KAG0572633.1"/>
    <property type="molecule type" value="Genomic_DNA"/>
</dbReference>
<proteinExistence type="predicted"/>
<protein>
    <submittedName>
        <fullName evidence="1">Uncharacterized protein</fullName>
    </submittedName>
</protein>
<organism evidence="1 2">
    <name type="scientific">Ceratodon purpureus</name>
    <name type="common">Fire moss</name>
    <name type="synonym">Dicranum purpureum</name>
    <dbReference type="NCBI Taxonomy" id="3225"/>
    <lineage>
        <taxon>Eukaryota</taxon>
        <taxon>Viridiplantae</taxon>
        <taxon>Streptophyta</taxon>
        <taxon>Embryophyta</taxon>
        <taxon>Bryophyta</taxon>
        <taxon>Bryophytina</taxon>
        <taxon>Bryopsida</taxon>
        <taxon>Dicranidae</taxon>
        <taxon>Pseudoditrichales</taxon>
        <taxon>Ditrichaceae</taxon>
        <taxon>Ceratodon</taxon>
    </lineage>
</organism>
<reference evidence="1" key="1">
    <citation type="submission" date="2020-06" db="EMBL/GenBank/DDBJ databases">
        <title>WGS assembly of Ceratodon purpureus strain R40.</title>
        <authorList>
            <person name="Carey S.B."/>
            <person name="Jenkins J."/>
            <person name="Shu S."/>
            <person name="Lovell J.T."/>
            <person name="Sreedasyam A."/>
            <person name="Maumus F."/>
            <person name="Tiley G.P."/>
            <person name="Fernandez-Pozo N."/>
            <person name="Barry K."/>
            <person name="Chen C."/>
            <person name="Wang M."/>
            <person name="Lipzen A."/>
            <person name="Daum C."/>
            <person name="Saski C.A."/>
            <person name="Payton A.C."/>
            <person name="Mcbreen J.C."/>
            <person name="Conrad R.E."/>
            <person name="Kollar L.M."/>
            <person name="Olsson S."/>
            <person name="Huttunen S."/>
            <person name="Landis J.B."/>
            <person name="Wickett N.J."/>
            <person name="Johnson M.G."/>
            <person name="Rensing S.A."/>
            <person name="Grimwood J."/>
            <person name="Schmutz J."/>
            <person name="Mcdaniel S.F."/>
        </authorList>
    </citation>
    <scope>NUCLEOTIDE SEQUENCE</scope>
    <source>
        <strain evidence="1">R40</strain>
    </source>
</reference>
<name>A0A8T0HPV7_CERPU</name>
<comment type="caution">
    <text evidence="1">The sequence shown here is derived from an EMBL/GenBank/DDBJ whole genome shotgun (WGS) entry which is preliminary data.</text>
</comment>
<keyword evidence="2" id="KW-1185">Reference proteome</keyword>
<accession>A0A8T0HPV7</accession>
<evidence type="ECO:0000313" key="1">
    <source>
        <dbReference type="EMBL" id="KAG0572633.1"/>
    </source>
</evidence>
<dbReference type="Proteomes" id="UP000822688">
    <property type="component" value="Chromosome V"/>
</dbReference>
<gene>
    <name evidence="1" type="ORF">KC19_VG112300</name>
</gene>
<sequence length="72" mass="7906">MYSRASRLSCPYYVISLPESLASLSPSSKSNILAARREAQTSFILQLSWSASFVPQYVTRALKASGGQLLCF</sequence>